<protein>
    <submittedName>
        <fullName evidence="8">Flagellar biosynthetic protein FliR</fullName>
    </submittedName>
</protein>
<evidence type="ECO:0000256" key="4">
    <source>
        <dbReference type="ARBA" id="ARBA00022692"/>
    </source>
</evidence>
<name>F4GYW3_CELFA</name>
<comment type="similarity">
    <text evidence="2">Belongs to the FliR/MopE/SpaR family.</text>
</comment>
<organism evidence="8 9">
    <name type="scientific">Cellulomonas fimi (strain ATCC 484 / DSM 20113 / JCM 1341 / CCUG 24087 / LMG 16345 / NBRC 15513 / NCIMB 8980 / NCTC 7547 / NRS-133)</name>
    <dbReference type="NCBI Taxonomy" id="590998"/>
    <lineage>
        <taxon>Bacteria</taxon>
        <taxon>Bacillati</taxon>
        <taxon>Actinomycetota</taxon>
        <taxon>Actinomycetes</taxon>
        <taxon>Micrococcales</taxon>
        <taxon>Cellulomonadaceae</taxon>
        <taxon>Cellulomonas</taxon>
    </lineage>
</organism>
<dbReference type="eggNOG" id="COG1684">
    <property type="taxonomic scope" value="Bacteria"/>
</dbReference>
<comment type="subcellular location">
    <subcellularLocation>
        <location evidence="1">Cell membrane</location>
        <topology evidence="1">Multi-pass membrane protein</topology>
    </subcellularLocation>
</comment>
<dbReference type="GO" id="GO:0005886">
    <property type="term" value="C:plasma membrane"/>
    <property type="evidence" value="ECO:0007669"/>
    <property type="project" value="UniProtKB-SubCell"/>
</dbReference>
<accession>F4GYW3</accession>
<dbReference type="PANTHER" id="PTHR30065:SF1">
    <property type="entry name" value="SURFACE PRESENTATION OF ANTIGENS PROTEIN SPAR"/>
    <property type="match status" value="1"/>
</dbReference>
<dbReference type="InterPro" id="IPR002010">
    <property type="entry name" value="T3SS_IM_R"/>
</dbReference>
<evidence type="ECO:0000256" key="7">
    <source>
        <dbReference type="SAM" id="Phobius"/>
    </source>
</evidence>
<dbReference type="HOGENOM" id="CLU_063626_2_3_11"/>
<feature type="transmembrane region" description="Helical" evidence="7">
    <location>
        <begin position="212"/>
        <end position="235"/>
    </location>
</feature>
<keyword evidence="8" id="KW-0966">Cell projection</keyword>
<keyword evidence="9" id="KW-1185">Reference proteome</keyword>
<dbReference type="Pfam" id="PF01311">
    <property type="entry name" value="Bac_export_1"/>
    <property type="match status" value="1"/>
</dbReference>
<dbReference type="KEGG" id="cfi:Celf_0692"/>
<keyword evidence="8" id="KW-0282">Flagellum</keyword>
<proteinExistence type="inferred from homology"/>
<evidence type="ECO:0000256" key="6">
    <source>
        <dbReference type="ARBA" id="ARBA00023136"/>
    </source>
</evidence>
<keyword evidence="3" id="KW-1003">Cell membrane</keyword>
<evidence type="ECO:0000256" key="3">
    <source>
        <dbReference type="ARBA" id="ARBA00022475"/>
    </source>
</evidence>
<feature type="transmembrane region" description="Helical" evidence="7">
    <location>
        <begin position="70"/>
        <end position="94"/>
    </location>
</feature>
<dbReference type="Proteomes" id="UP000008460">
    <property type="component" value="Chromosome"/>
</dbReference>
<dbReference type="STRING" id="590998.Celf_0692"/>
<evidence type="ECO:0000256" key="5">
    <source>
        <dbReference type="ARBA" id="ARBA00022989"/>
    </source>
</evidence>
<evidence type="ECO:0000313" key="8">
    <source>
        <dbReference type="EMBL" id="AEE44832.1"/>
    </source>
</evidence>
<keyword evidence="8" id="KW-0969">Cilium</keyword>
<feature type="transmembrane region" description="Helical" evidence="7">
    <location>
        <begin position="178"/>
        <end position="200"/>
    </location>
</feature>
<keyword evidence="6 7" id="KW-0472">Membrane</keyword>
<dbReference type="GO" id="GO:0006605">
    <property type="term" value="P:protein targeting"/>
    <property type="evidence" value="ECO:0007669"/>
    <property type="project" value="InterPro"/>
</dbReference>
<keyword evidence="5 7" id="KW-1133">Transmembrane helix</keyword>
<evidence type="ECO:0000256" key="1">
    <source>
        <dbReference type="ARBA" id="ARBA00004651"/>
    </source>
</evidence>
<dbReference type="PRINTS" id="PR00953">
    <property type="entry name" value="TYPE3IMRPROT"/>
</dbReference>
<evidence type="ECO:0000313" key="9">
    <source>
        <dbReference type="Proteomes" id="UP000008460"/>
    </source>
</evidence>
<dbReference type="EMBL" id="CP002666">
    <property type="protein sequence ID" value="AEE44832.1"/>
    <property type="molecule type" value="Genomic_DNA"/>
</dbReference>
<keyword evidence="4 7" id="KW-0812">Transmembrane</keyword>
<gene>
    <name evidence="8" type="ordered locus">Celf_0692</name>
</gene>
<dbReference type="AlphaFoldDB" id="F4GYW3"/>
<feature type="transmembrane region" description="Helical" evidence="7">
    <location>
        <begin position="127"/>
        <end position="150"/>
    </location>
</feature>
<evidence type="ECO:0000256" key="2">
    <source>
        <dbReference type="ARBA" id="ARBA00009772"/>
    </source>
</evidence>
<sequence>MDPISITLPVQAVETTMLASVRMAAFLVIAPPFSQRAVPPFVKVALALGLALAVAPRLEPVPSDTTPAFVGALVAQAVIGAGLGFLVSLVFSAVQSAGSLIDLFGGFQLATAYDPLSQTSGAQFGRLYQMTALVLLFASDAYQVVVAGLVRTFDALPLGALLDPAALASTLTEGLTQMFLAALQIAGPLLVVLFLADVGLGLLTRVSPALNAFAMGFPLKILLTLSFGSLAFLALPGVVESLAGRSVREMLGVLP</sequence>
<dbReference type="PANTHER" id="PTHR30065">
    <property type="entry name" value="FLAGELLAR BIOSYNTHETIC PROTEIN FLIR"/>
    <property type="match status" value="1"/>
</dbReference>
<reference evidence="8 9" key="1">
    <citation type="submission" date="2011-04" db="EMBL/GenBank/DDBJ databases">
        <title>Complete sequence of Cellulomonas fimi ATCC 484.</title>
        <authorList>
            <consortium name="US DOE Joint Genome Institute"/>
            <person name="Lucas S."/>
            <person name="Han J."/>
            <person name="Lapidus A."/>
            <person name="Cheng J.-F."/>
            <person name="Goodwin L."/>
            <person name="Pitluck S."/>
            <person name="Peters L."/>
            <person name="Chertkov O."/>
            <person name="Detter J.C."/>
            <person name="Han C."/>
            <person name="Tapia R."/>
            <person name="Land M."/>
            <person name="Hauser L."/>
            <person name="Kyrpides N."/>
            <person name="Ivanova N."/>
            <person name="Ovchinnikova G."/>
            <person name="Pagani I."/>
            <person name="Mead D."/>
            <person name="Brumm P."/>
            <person name="Woyke T."/>
        </authorList>
    </citation>
    <scope>NUCLEOTIDE SEQUENCE [LARGE SCALE GENOMIC DNA]</scope>
    <source>
        <strain evidence="9">ATCC 484 / DSM 20113 / JCM 1341 / NBRC 15513 / NCIMB 8980 / NCTC 7547</strain>
    </source>
</reference>